<sequence>MKELLIKNMVCHHCVRAVEQILRDVGAENFNVELGKATLEQPLSDAAMDQLVLRLRRDGFELIADRESEIVEKTKHAILHHVREEKEKQHNLSECIERQLGMSYDTVSRIFSAKEGRTLEKYHIAQRIERVKELLQHDEYTLSEIAYMMDYSSVAHLSRQFKSVTGLTPSEYLRGSRERLGLHEI</sequence>
<dbReference type="Proteomes" id="UP000244905">
    <property type="component" value="Unassembled WGS sequence"/>
</dbReference>
<dbReference type="GeneID" id="82525241"/>
<keyword evidence="3" id="KW-0804">Transcription</keyword>
<dbReference type="SUPFAM" id="SSF55008">
    <property type="entry name" value="HMA, heavy metal-associated domain"/>
    <property type="match status" value="1"/>
</dbReference>
<evidence type="ECO:0000256" key="1">
    <source>
        <dbReference type="ARBA" id="ARBA00023015"/>
    </source>
</evidence>
<name>A0A2V1IRV6_9BACT</name>
<keyword evidence="1" id="KW-0805">Transcription regulation</keyword>
<dbReference type="Pfam" id="PF12833">
    <property type="entry name" value="HTH_18"/>
    <property type="match status" value="1"/>
</dbReference>
<evidence type="ECO:0000313" key="5">
    <source>
        <dbReference type="EMBL" id="PWB03621.1"/>
    </source>
</evidence>
<dbReference type="Gene3D" id="3.30.70.100">
    <property type="match status" value="1"/>
</dbReference>
<gene>
    <name evidence="5" type="ORF">C5O23_02615</name>
</gene>
<protein>
    <submittedName>
        <fullName evidence="5">AraC family transcriptional regulator</fullName>
    </submittedName>
</protein>
<dbReference type="PROSITE" id="PS01047">
    <property type="entry name" value="HMA_1"/>
    <property type="match status" value="1"/>
</dbReference>
<dbReference type="PANTHER" id="PTHR43280:SF2">
    <property type="entry name" value="HTH-TYPE TRANSCRIPTIONAL REGULATOR EXSA"/>
    <property type="match status" value="1"/>
</dbReference>
<proteinExistence type="predicted"/>
<reference evidence="6" key="1">
    <citation type="submission" date="2018-02" db="EMBL/GenBank/DDBJ databases">
        <authorList>
            <person name="Clavel T."/>
            <person name="Strowig T."/>
        </authorList>
    </citation>
    <scope>NUCLEOTIDE SEQUENCE [LARGE SCALE GENOMIC DNA]</scope>
    <source>
        <strain evidence="6">DSM 103720</strain>
    </source>
</reference>
<dbReference type="InterPro" id="IPR018060">
    <property type="entry name" value="HTH_AraC"/>
</dbReference>
<dbReference type="RefSeq" id="WP_107031403.1">
    <property type="nucleotide sequence ID" value="NZ_CAJSYL010000009.1"/>
</dbReference>
<dbReference type="InterPro" id="IPR017969">
    <property type="entry name" value="Heavy-metal-associated_CS"/>
</dbReference>
<dbReference type="Gene3D" id="1.10.10.60">
    <property type="entry name" value="Homeodomain-like"/>
    <property type="match status" value="1"/>
</dbReference>
<evidence type="ECO:0000256" key="3">
    <source>
        <dbReference type="ARBA" id="ARBA00023163"/>
    </source>
</evidence>
<comment type="caution">
    <text evidence="5">The sequence shown here is derived from an EMBL/GenBank/DDBJ whole genome shotgun (WGS) entry which is preliminary data.</text>
</comment>
<dbReference type="GO" id="GO:0046872">
    <property type="term" value="F:metal ion binding"/>
    <property type="evidence" value="ECO:0007669"/>
    <property type="project" value="InterPro"/>
</dbReference>
<dbReference type="AlphaFoldDB" id="A0A2V1IRV6"/>
<feature type="domain" description="HTH araC/xylS-type" evidence="4">
    <location>
        <begin position="76"/>
        <end position="175"/>
    </location>
</feature>
<dbReference type="GO" id="GO:0043565">
    <property type="term" value="F:sequence-specific DNA binding"/>
    <property type="evidence" value="ECO:0007669"/>
    <property type="project" value="InterPro"/>
</dbReference>
<dbReference type="InterPro" id="IPR036163">
    <property type="entry name" value="HMA_dom_sf"/>
</dbReference>
<evidence type="ECO:0000313" key="6">
    <source>
        <dbReference type="Proteomes" id="UP000244905"/>
    </source>
</evidence>
<dbReference type="PROSITE" id="PS01124">
    <property type="entry name" value="HTH_ARAC_FAMILY_2"/>
    <property type="match status" value="1"/>
</dbReference>
<dbReference type="SUPFAM" id="SSF46689">
    <property type="entry name" value="Homeodomain-like"/>
    <property type="match status" value="1"/>
</dbReference>
<dbReference type="SMART" id="SM00342">
    <property type="entry name" value="HTH_ARAC"/>
    <property type="match status" value="1"/>
</dbReference>
<dbReference type="EMBL" id="PUEC01000004">
    <property type="protein sequence ID" value="PWB03621.1"/>
    <property type="molecule type" value="Genomic_DNA"/>
</dbReference>
<dbReference type="InterPro" id="IPR009057">
    <property type="entry name" value="Homeodomain-like_sf"/>
</dbReference>
<organism evidence="5 6">
    <name type="scientific">Duncaniella muris</name>
    <dbReference type="NCBI Taxonomy" id="2094150"/>
    <lineage>
        <taxon>Bacteria</taxon>
        <taxon>Pseudomonadati</taxon>
        <taxon>Bacteroidota</taxon>
        <taxon>Bacteroidia</taxon>
        <taxon>Bacteroidales</taxon>
        <taxon>Muribaculaceae</taxon>
        <taxon>Duncaniella</taxon>
    </lineage>
</organism>
<keyword evidence="6" id="KW-1185">Reference proteome</keyword>
<dbReference type="PANTHER" id="PTHR43280">
    <property type="entry name" value="ARAC-FAMILY TRANSCRIPTIONAL REGULATOR"/>
    <property type="match status" value="1"/>
</dbReference>
<accession>A0A2V1IRV6</accession>
<evidence type="ECO:0000256" key="2">
    <source>
        <dbReference type="ARBA" id="ARBA00023125"/>
    </source>
</evidence>
<evidence type="ECO:0000259" key="4">
    <source>
        <dbReference type="PROSITE" id="PS01124"/>
    </source>
</evidence>
<dbReference type="GO" id="GO:0003700">
    <property type="term" value="F:DNA-binding transcription factor activity"/>
    <property type="evidence" value="ECO:0007669"/>
    <property type="project" value="InterPro"/>
</dbReference>
<keyword evidence="2" id="KW-0238">DNA-binding</keyword>